<dbReference type="PANTHER" id="PTHR30387">
    <property type="entry name" value="MANNONATE DEHYDRATASE"/>
    <property type="match status" value="1"/>
</dbReference>
<dbReference type="GO" id="GO:0042840">
    <property type="term" value="P:D-glucuronate catabolic process"/>
    <property type="evidence" value="ECO:0007669"/>
    <property type="project" value="TreeGrafter"/>
</dbReference>
<organism evidence="11 13">
    <name type="scientific">Jannaschia seohaensis</name>
    <dbReference type="NCBI Taxonomy" id="475081"/>
    <lineage>
        <taxon>Bacteria</taxon>
        <taxon>Pseudomonadati</taxon>
        <taxon>Pseudomonadota</taxon>
        <taxon>Alphaproteobacteria</taxon>
        <taxon>Rhodobacterales</taxon>
        <taxon>Roseobacteraceae</taxon>
        <taxon>Jannaschia</taxon>
    </lineage>
</organism>
<dbReference type="AlphaFoldDB" id="A0A2Y9B4F6"/>
<keyword evidence="6 9" id="KW-0408">Iron</keyword>
<protein>
    <recommendedName>
        <fullName evidence="5 9">Mannonate dehydratase</fullName>
        <ecNumber evidence="5 9">4.2.1.8</ecNumber>
    </recommendedName>
    <alternativeName>
        <fullName evidence="9">D-mannonate hydro-lyase</fullName>
    </alternativeName>
</protein>
<dbReference type="EC" id="4.2.1.8" evidence="5 9"/>
<comment type="cofactor">
    <cofactor evidence="9">
        <name>Fe(2+)</name>
        <dbReference type="ChEBI" id="CHEBI:29033"/>
    </cofactor>
    <cofactor evidence="9">
        <name>Mn(2+)</name>
        <dbReference type="ChEBI" id="CHEBI:29035"/>
    </cofactor>
</comment>
<dbReference type="GO" id="GO:0030145">
    <property type="term" value="F:manganese ion binding"/>
    <property type="evidence" value="ECO:0007669"/>
    <property type="project" value="TreeGrafter"/>
</dbReference>
<dbReference type="NCBIfam" id="NF003027">
    <property type="entry name" value="PRK03906.1"/>
    <property type="match status" value="1"/>
</dbReference>
<dbReference type="UniPathway" id="UPA00246"/>
<evidence type="ECO:0000313" key="10">
    <source>
        <dbReference type="EMBL" id="PWJ13865.1"/>
    </source>
</evidence>
<accession>A0A2Y9B4F6</accession>
<dbReference type="Gene3D" id="3.20.20.150">
    <property type="entry name" value="Divalent-metal-dependent TIM barrel enzymes"/>
    <property type="match status" value="1"/>
</dbReference>
<dbReference type="Pfam" id="PF03786">
    <property type="entry name" value="UxuA"/>
    <property type="match status" value="1"/>
</dbReference>
<dbReference type="Proteomes" id="UP000251571">
    <property type="component" value="Unassembled WGS sequence"/>
</dbReference>
<reference evidence="13" key="1">
    <citation type="submission" date="2016-10" db="EMBL/GenBank/DDBJ databases">
        <authorList>
            <person name="Varghese N."/>
            <person name="Submissions S."/>
        </authorList>
    </citation>
    <scope>NUCLEOTIDE SEQUENCE [LARGE SCALE GENOMIC DNA]</scope>
    <source>
        <strain evidence="13">DSM 25227</strain>
    </source>
</reference>
<evidence type="ECO:0000256" key="8">
    <source>
        <dbReference type="ARBA" id="ARBA00023239"/>
    </source>
</evidence>
<dbReference type="RefSeq" id="WP_109565922.1">
    <property type="nucleotide sequence ID" value="NZ_QGDJ01000013.1"/>
</dbReference>
<dbReference type="OrthoDB" id="9780250at2"/>
<evidence type="ECO:0000313" key="13">
    <source>
        <dbReference type="Proteomes" id="UP000251571"/>
    </source>
</evidence>
<proteinExistence type="inferred from homology"/>
<evidence type="ECO:0000256" key="1">
    <source>
        <dbReference type="ARBA" id="ARBA00001794"/>
    </source>
</evidence>
<evidence type="ECO:0000313" key="11">
    <source>
        <dbReference type="EMBL" id="SSA50378.1"/>
    </source>
</evidence>
<comment type="pathway">
    <text evidence="3 9">Carbohydrate metabolism; pentose and glucuronate interconversion.</text>
</comment>
<name>A0A2Y9B4F6_9RHOB</name>
<comment type="catalytic activity">
    <reaction evidence="1 9">
        <text>D-mannonate = 2-dehydro-3-deoxy-D-gluconate + H2O</text>
        <dbReference type="Rhea" id="RHEA:20097"/>
        <dbReference type="ChEBI" id="CHEBI:15377"/>
        <dbReference type="ChEBI" id="CHEBI:17767"/>
        <dbReference type="ChEBI" id="CHEBI:57990"/>
        <dbReference type="EC" id="4.2.1.8"/>
    </reaction>
</comment>
<dbReference type="PANTHER" id="PTHR30387:SF2">
    <property type="entry name" value="MANNONATE DEHYDRATASE"/>
    <property type="match status" value="1"/>
</dbReference>
<dbReference type="InterPro" id="IPR004628">
    <property type="entry name" value="Man_deHydtase"/>
</dbReference>
<dbReference type="GO" id="GO:0008927">
    <property type="term" value="F:mannonate dehydratase activity"/>
    <property type="evidence" value="ECO:0007669"/>
    <property type="project" value="UniProtKB-UniRule"/>
</dbReference>
<evidence type="ECO:0000256" key="4">
    <source>
        <dbReference type="ARBA" id="ARBA00007389"/>
    </source>
</evidence>
<dbReference type="HAMAP" id="MF_00106">
    <property type="entry name" value="UxuA"/>
    <property type="match status" value="1"/>
</dbReference>
<reference evidence="11" key="2">
    <citation type="submission" date="2016-10" db="EMBL/GenBank/DDBJ databases">
        <authorList>
            <person name="Cai Z."/>
        </authorList>
    </citation>
    <scope>NUCLEOTIDE SEQUENCE [LARGE SCALE GENOMIC DNA]</scope>
    <source>
        <strain evidence="11">DSM 25227</strain>
    </source>
</reference>
<dbReference type="NCBIfam" id="TIGR00695">
    <property type="entry name" value="uxuA"/>
    <property type="match status" value="1"/>
</dbReference>
<dbReference type="InterPro" id="IPR036237">
    <property type="entry name" value="Xyl_isomerase-like_sf"/>
</dbReference>
<evidence type="ECO:0000256" key="7">
    <source>
        <dbReference type="ARBA" id="ARBA00023211"/>
    </source>
</evidence>
<evidence type="ECO:0000256" key="6">
    <source>
        <dbReference type="ARBA" id="ARBA00023004"/>
    </source>
</evidence>
<keyword evidence="7 9" id="KW-0464">Manganese</keyword>
<comment type="similarity">
    <text evidence="4 9">Belongs to the mannonate dehydratase family.</text>
</comment>
<keyword evidence="8 9" id="KW-0456">Lyase</keyword>
<dbReference type="EMBL" id="QGDJ01000013">
    <property type="protein sequence ID" value="PWJ13865.1"/>
    <property type="molecule type" value="Genomic_DNA"/>
</dbReference>
<reference evidence="10 12" key="3">
    <citation type="submission" date="2018-03" db="EMBL/GenBank/DDBJ databases">
        <title>Genomic Encyclopedia of Archaeal and Bacterial Type Strains, Phase II (KMG-II): from individual species to whole genera.</title>
        <authorList>
            <person name="Goeker M."/>
        </authorList>
    </citation>
    <scope>NUCLEOTIDE SEQUENCE [LARGE SCALE GENOMIC DNA]</scope>
    <source>
        <strain evidence="10 12">DSM 25227</strain>
    </source>
</reference>
<gene>
    <name evidence="9" type="primary">uxuA</name>
    <name evidence="10" type="ORF">BCF38_11396</name>
    <name evidence="11" type="ORF">SAMN05421539_11396</name>
</gene>
<dbReference type="SUPFAM" id="SSF51658">
    <property type="entry name" value="Xylose isomerase-like"/>
    <property type="match status" value="1"/>
</dbReference>
<comment type="function">
    <text evidence="2 9">Catalyzes the dehydration of D-mannonate.</text>
</comment>
<keyword evidence="12" id="KW-1185">Reference proteome</keyword>
<evidence type="ECO:0000256" key="2">
    <source>
        <dbReference type="ARBA" id="ARBA00002713"/>
    </source>
</evidence>
<evidence type="ECO:0000256" key="9">
    <source>
        <dbReference type="HAMAP-Rule" id="MF_00106"/>
    </source>
</evidence>
<evidence type="ECO:0000256" key="5">
    <source>
        <dbReference type="ARBA" id="ARBA00012927"/>
    </source>
</evidence>
<dbReference type="PIRSF" id="PIRSF016049">
    <property type="entry name" value="Man_dehyd"/>
    <property type="match status" value="1"/>
</dbReference>
<evidence type="ECO:0000313" key="12">
    <source>
        <dbReference type="Proteomes" id="UP000245839"/>
    </source>
</evidence>
<sequence length="396" mass="43216">MIETMRWFGPNDPVPLTYIRQAGASGIVTAMHDIPLDRAWTAPEVRARREMIEEAGLDWTVVESIPVAEEIKATGTKAGAAVETWLNSLRAVAEAGIETVCYNFSIGVDWVRTDTEFTLPNGAQALRFDATAFAAFDLFILQRPGAEADYLPERIEAAERAHVAMTEAERQRLTEAIVAGLPGSMIGAVGLDAFREKLASYEGLTNDGIRQNLIDFQSVIVPEAERLGVDLCIHPNDPPKNLFGLPLAVSTPEDFKTIFEANPSPANGLTWCLGSLSVGAAEDAIKIGRTHSDRIRFAHLRVVQKDESDADCFEEAEHLAGEVSLIEAVEVLLTEEDRRASRGAPKPIPMRPDHGHRIADDLTRTVNPGYSFYGRLKGLAELRGAAAALLYTRATV</sequence>
<dbReference type="Proteomes" id="UP000245839">
    <property type="component" value="Unassembled WGS sequence"/>
</dbReference>
<evidence type="ECO:0000256" key="3">
    <source>
        <dbReference type="ARBA" id="ARBA00004892"/>
    </source>
</evidence>
<dbReference type="GO" id="GO:0008198">
    <property type="term" value="F:ferrous iron binding"/>
    <property type="evidence" value="ECO:0007669"/>
    <property type="project" value="TreeGrafter"/>
</dbReference>
<dbReference type="EMBL" id="UETC01000013">
    <property type="protein sequence ID" value="SSA50378.1"/>
    <property type="molecule type" value="Genomic_DNA"/>
</dbReference>